<gene>
    <name evidence="9" type="ordered locus">ACP_0040</name>
</gene>
<dbReference type="InterPro" id="IPR039426">
    <property type="entry name" value="TonB-dep_rcpt-like"/>
</dbReference>
<keyword evidence="6" id="KW-0998">Cell outer membrane</keyword>
<keyword evidence="9" id="KW-0675">Receptor</keyword>
<comment type="subcellular location">
    <subcellularLocation>
        <location evidence="1">Cell outer membrane</location>
        <topology evidence="1">Multi-pass membrane protein</topology>
    </subcellularLocation>
</comment>
<dbReference type="InterPro" id="IPR013784">
    <property type="entry name" value="Carb-bd-like_fold"/>
</dbReference>
<dbReference type="Pfam" id="PF13620">
    <property type="entry name" value="CarboxypepD_reg"/>
    <property type="match status" value="1"/>
</dbReference>
<evidence type="ECO:0000259" key="8">
    <source>
        <dbReference type="Pfam" id="PF25183"/>
    </source>
</evidence>
<dbReference type="InterPro" id="IPR057601">
    <property type="entry name" value="Oar-like_b-barrel"/>
</dbReference>
<keyword evidence="3" id="KW-1134">Transmembrane beta strand</keyword>
<protein>
    <submittedName>
        <fullName evidence="9">TonB-dependent receptor plug domain protein</fullName>
    </submittedName>
</protein>
<proteinExistence type="predicted"/>
<evidence type="ECO:0000313" key="10">
    <source>
        <dbReference type="Proteomes" id="UP000002207"/>
    </source>
</evidence>
<evidence type="ECO:0000256" key="3">
    <source>
        <dbReference type="ARBA" id="ARBA00022452"/>
    </source>
</evidence>
<feature type="domain" description="TonB-dependent transporter Oar-like beta-barrel" evidence="8">
    <location>
        <begin position="268"/>
        <end position="1151"/>
    </location>
</feature>
<reference evidence="9 10" key="1">
    <citation type="journal article" date="2009" name="Appl. Environ. Microbiol.">
        <title>Three genomes from the phylum Acidobacteria provide insight into the lifestyles of these microorganisms in soils.</title>
        <authorList>
            <person name="Ward N.L."/>
            <person name="Challacombe J.F."/>
            <person name="Janssen P.H."/>
            <person name="Henrissat B."/>
            <person name="Coutinho P.M."/>
            <person name="Wu M."/>
            <person name="Xie G."/>
            <person name="Haft D.H."/>
            <person name="Sait M."/>
            <person name="Badger J."/>
            <person name="Barabote R.D."/>
            <person name="Bradley B."/>
            <person name="Brettin T.S."/>
            <person name="Brinkac L.M."/>
            <person name="Bruce D."/>
            <person name="Creasy T."/>
            <person name="Daugherty S.C."/>
            <person name="Davidsen T.M."/>
            <person name="DeBoy R.T."/>
            <person name="Detter J.C."/>
            <person name="Dodson R.J."/>
            <person name="Durkin A.S."/>
            <person name="Ganapathy A."/>
            <person name="Gwinn-Giglio M."/>
            <person name="Han C.S."/>
            <person name="Khouri H."/>
            <person name="Kiss H."/>
            <person name="Kothari S.P."/>
            <person name="Madupu R."/>
            <person name="Nelson K.E."/>
            <person name="Nelson W.C."/>
            <person name="Paulsen I."/>
            <person name="Penn K."/>
            <person name="Ren Q."/>
            <person name="Rosovitz M.J."/>
            <person name="Selengut J.D."/>
            <person name="Shrivastava S."/>
            <person name="Sullivan S.A."/>
            <person name="Tapia R."/>
            <person name="Thompson L.S."/>
            <person name="Watkins K.L."/>
            <person name="Yang Q."/>
            <person name="Yu C."/>
            <person name="Zafar N."/>
            <person name="Zhou L."/>
            <person name="Kuske C.R."/>
        </authorList>
    </citation>
    <scope>NUCLEOTIDE SEQUENCE [LARGE SCALE GENOMIC DNA]</scope>
    <source>
        <strain evidence="10">ATCC 51196 / DSM 11244 / BCRC 80197 / JCM 7670 / NBRC 15755 / NCIMB 13165 / 161</strain>
    </source>
</reference>
<dbReference type="eggNOG" id="COG1629">
    <property type="taxonomic scope" value="Bacteria"/>
</dbReference>
<dbReference type="GO" id="GO:0030246">
    <property type="term" value="F:carbohydrate binding"/>
    <property type="evidence" value="ECO:0007669"/>
    <property type="project" value="InterPro"/>
</dbReference>
<dbReference type="InterPro" id="IPR012910">
    <property type="entry name" value="Plug_dom"/>
</dbReference>
<evidence type="ECO:0000256" key="4">
    <source>
        <dbReference type="ARBA" id="ARBA00022692"/>
    </source>
</evidence>
<dbReference type="Gene3D" id="2.40.170.20">
    <property type="entry name" value="TonB-dependent receptor, beta-barrel domain"/>
    <property type="match status" value="1"/>
</dbReference>
<dbReference type="SUPFAM" id="SSF49452">
    <property type="entry name" value="Starch-binding domain-like"/>
    <property type="match status" value="1"/>
</dbReference>
<evidence type="ECO:0000256" key="5">
    <source>
        <dbReference type="ARBA" id="ARBA00023136"/>
    </source>
</evidence>
<accession>C1F7Z7</accession>
<dbReference type="HOGENOM" id="CLU_006298_0_0_0"/>
<evidence type="ECO:0000256" key="1">
    <source>
        <dbReference type="ARBA" id="ARBA00004571"/>
    </source>
</evidence>
<dbReference type="GO" id="GO:0009279">
    <property type="term" value="C:cell outer membrane"/>
    <property type="evidence" value="ECO:0007669"/>
    <property type="project" value="UniProtKB-SubCell"/>
</dbReference>
<feature type="domain" description="TonB-dependent receptor plug" evidence="7">
    <location>
        <begin position="164"/>
        <end position="262"/>
    </location>
</feature>
<keyword evidence="4" id="KW-0812">Transmembrane</keyword>
<keyword evidence="5" id="KW-0472">Membrane</keyword>
<dbReference type="SUPFAM" id="SSF56935">
    <property type="entry name" value="Porins"/>
    <property type="match status" value="1"/>
</dbReference>
<dbReference type="PANTHER" id="PTHR30069:SF46">
    <property type="entry name" value="OAR PROTEIN"/>
    <property type="match status" value="1"/>
</dbReference>
<dbReference type="InterPro" id="IPR036942">
    <property type="entry name" value="Beta-barrel_TonB_sf"/>
</dbReference>
<sequence>MRTCDGKGPTGPLSLEGFSSARQFFRNSGSIFLSLLLAMCMLHPLAARAQVLTATLSGVVTDSSGAVIPNATITVTEDGVAGVSRTVQSDATGNYSITNLSAGTYTVTITATSFESFQAQHVVLNVAQKRGLNAVLKVGSASTTVTINASAVAVNTQSAAESGTLTGKQIHELELAGRNFQELVTLQPGVVNQMGDETNAGNTAMSVNGARTSANNWTIDGADINDTGSNTTVTNSPNVDAIQEFTLERGTYDAGYGRSGGGQVLVQTKAGTSHFHGDAYEYVRNTMLDANEWFNKRQQAENGLPNKNPVNHHNVYGFTIGGPAFIPKLYNTSRKRTYFFWAEEWRKTSTPGGDTMPAASQAELQGIVPGDFTNAPANCTTYDPASNTTKISSQCYSSNSKVYLTNVFDKFPANDGGNYTFSYSALNNYRDDIVRVDEYFTKKLHFFARYLNDTMPSDDPEGLWAGSNYPTLTDTSYNSPGKNVVANLTWTISPKAVNEFEFAWSQGTIAANIKPGQFATSSKINSELTNQWTPDPYGKVPAVSIIGVTGFNPGSSPYKERNLDRTFFDNLSLSLGKQTIRTGFQLQQMVKTENAVNGDPSFSFNSWGDFLVGNVASFTQTLPDIVPDLHFANLEAYIQDDWNITRRLTLNLGVRWSRFPSPTDVNNTLSNFDPAFFSPLFAPQIDGGNAATDQNAGNFLPGQSINGYALLPATYTNGLIFPKGAACAQAQSIAPLSSCSPYNRYVNPNYNANFAPRLGFSYDVRGNGKTVIRGGLGIFYDRLLDGIWEQNAFNNPPLAQKVTILNGSFDNIQSGSNAVSYGPNNITATGTPAFKVPNYANFNVSVQHMLLPNTVVEVAYVGNLARHLLGEVDLNQPTVAARETAPTNSSVNYIRPYRGYAAIVSRVPIFTNNYNSLQISVNHQSHGLQLGMAYTYSKDMTTNSSDRSNVATDTYDLSLDYGPSTYNTPQIFTADYVYDLPFFRGQHGLKGRLLGGWEVSGITSFTSGSSISLIQPLGPWDQSGLNTGLGMGAAGIAPRPDQIAPVHMYKKVGEWFSTSSFATAVNHFGSERSGSMLGPGYDNWDLAAVKNIKILNGDSFQLRGEFFNAFNHESFGSPGSIGSSNFDGVDVGTQDPSYGQVIAGHSPRRIQLAAKFYF</sequence>
<evidence type="ECO:0000256" key="6">
    <source>
        <dbReference type="ARBA" id="ARBA00023237"/>
    </source>
</evidence>
<dbReference type="GO" id="GO:0044718">
    <property type="term" value="P:siderophore transmembrane transport"/>
    <property type="evidence" value="ECO:0007669"/>
    <property type="project" value="TreeGrafter"/>
</dbReference>
<dbReference type="EMBL" id="CP001472">
    <property type="protein sequence ID" value="ACO32825.1"/>
    <property type="molecule type" value="Genomic_DNA"/>
</dbReference>
<keyword evidence="2" id="KW-0813">Transport</keyword>
<dbReference type="Pfam" id="PF07715">
    <property type="entry name" value="Plug"/>
    <property type="match status" value="1"/>
</dbReference>
<name>C1F7Z7_ACIC5</name>
<dbReference type="InParanoid" id="C1F7Z7"/>
<evidence type="ECO:0000256" key="2">
    <source>
        <dbReference type="ARBA" id="ARBA00022448"/>
    </source>
</evidence>
<dbReference type="PANTHER" id="PTHR30069">
    <property type="entry name" value="TONB-DEPENDENT OUTER MEMBRANE RECEPTOR"/>
    <property type="match status" value="1"/>
</dbReference>
<evidence type="ECO:0000313" key="9">
    <source>
        <dbReference type="EMBL" id="ACO32825.1"/>
    </source>
</evidence>
<keyword evidence="10" id="KW-1185">Reference proteome</keyword>
<dbReference type="Proteomes" id="UP000002207">
    <property type="component" value="Chromosome"/>
</dbReference>
<dbReference type="GO" id="GO:0015344">
    <property type="term" value="F:siderophore uptake transmembrane transporter activity"/>
    <property type="evidence" value="ECO:0007669"/>
    <property type="project" value="TreeGrafter"/>
</dbReference>
<dbReference type="Gene3D" id="2.60.40.1120">
    <property type="entry name" value="Carboxypeptidase-like, regulatory domain"/>
    <property type="match status" value="1"/>
</dbReference>
<dbReference type="Pfam" id="PF25183">
    <property type="entry name" value="OMP_b-brl_4"/>
    <property type="match status" value="1"/>
</dbReference>
<organism evidence="9 10">
    <name type="scientific">Acidobacterium capsulatum (strain ATCC 51196 / DSM 11244 / BCRC 80197 / JCM 7670 / NBRC 15755 / NCIMB 13165 / 161)</name>
    <dbReference type="NCBI Taxonomy" id="240015"/>
    <lineage>
        <taxon>Bacteria</taxon>
        <taxon>Pseudomonadati</taxon>
        <taxon>Acidobacteriota</taxon>
        <taxon>Terriglobia</taxon>
        <taxon>Terriglobales</taxon>
        <taxon>Acidobacteriaceae</taxon>
        <taxon>Acidobacterium</taxon>
    </lineage>
</organism>
<dbReference type="AlphaFoldDB" id="C1F7Z7"/>
<dbReference type="STRING" id="240015.ACP_0040"/>
<dbReference type="KEGG" id="aca:ACP_0040"/>
<evidence type="ECO:0000259" key="7">
    <source>
        <dbReference type="Pfam" id="PF07715"/>
    </source>
</evidence>